<gene>
    <name evidence="8" type="ORF">MARPO_0031s0138</name>
</gene>
<dbReference type="Pfam" id="PF23036">
    <property type="entry name" value="TRAPPC10_1st"/>
    <property type="match status" value="1"/>
</dbReference>
<dbReference type="InterPro" id="IPR022233">
    <property type="entry name" value="TRAPPC10/Trs130_C"/>
</dbReference>
<accession>A0A2R6X7U4</accession>
<dbReference type="Gramene" id="Mp2g04830.1">
    <property type="protein sequence ID" value="Mp2g04830.1.cds"/>
    <property type="gene ID" value="Mp2g04830"/>
</dbReference>
<dbReference type="GO" id="GO:0034498">
    <property type="term" value="P:early endosome to Golgi transport"/>
    <property type="evidence" value="ECO:0000318"/>
    <property type="project" value="GO_Central"/>
</dbReference>
<feature type="compositionally biased region" description="Polar residues" evidence="4">
    <location>
        <begin position="932"/>
        <end position="961"/>
    </location>
</feature>
<dbReference type="InterPro" id="IPR045126">
    <property type="entry name" value="TRAPPC10/Trs130"/>
</dbReference>
<evidence type="ECO:0000313" key="8">
    <source>
        <dbReference type="EMBL" id="PTQ42172.1"/>
    </source>
</evidence>
<evidence type="ECO:0000256" key="3">
    <source>
        <dbReference type="ARBA" id="ARBA00023034"/>
    </source>
</evidence>
<evidence type="ECO:0000256" key="2">
    <source>
        <dbReference type="ARBA" id="ARBA00022448"/>
    </source>
</evidence>
<dbReference type="PANTHER" id="PTHR13251:SF3">
    <property type="entry name" value="TRAFFICKING PROTEIN PARTICLE COMPLEX SUBUNIT 10"/>
    <property type="match status" value="1"/>
</dbReference>
<evidence type="ECO:0000259" key="6">
    <source>
        <dbReference type="Pfam" id="PF12584"/>
    </source>
</evidence>
<keyword evidence="3" id="KW-0333">Golgi apparatus</keyword>
<dbReference type="OrthoDB" id="10256906at2759"/>
<dbReference type="Pfam" id="PF12584">
    <property type="entry name" value="TRAPPC10"/>
    <property type="match status" value="1"/>
</dbReference>
<evidence type="ECO:0000259" key="7">
    <source>
        <dbReference type="Pfam" id="PF23036"/>
    </source>
</evidence>
<dbReference type="GO" id="GO:1990071">
    <property type="term" value="C:TRAPPII protein complex"/>
    <property type="evidence" value="ECO:0000318"/>
    <property type="project" value="GO_Central"/>
</dbReference>
<dbReference type="InterPro" id="IPR021773">
    <property type="entry name" value="TPC11"/>
</dbReference>
<dbReference type="InterPro" id="IPR056913">
    <property type="entry name" value="TRAPPC10/Trs130_N"/>
</dbReference>
<comment type="subcellular location">
    <subcellularLocation>
        <location evidence="1">Golgi apparatus</location>
    </subcellularLocation>
</comment>
<feature type="region of interest" description="Disordered" evidence="4">
    <location>
        <begin position="496"/>
        <end position="560"/>
    </location>
</feature>
<name>A0A2R6X7U4_MARPO</name>
<keyword evidence="9" id="KW-1185">Reference proteome</keyword>
<evidence type="ECO:0000256" key="1">
    <source>
        <dbReference type="ARBA" id="ARBA00004555"/>
    </source>
</evidence>
<organism evidence="8 9">
    <name type="scientific">Marchantia polymorpha</name>
    <name type="common">Common liverwort</name>
    <name type="synonym">Marchantia aquatica</name>
    <dbReference type="NCBI Taxonomy" id="3197"/>
    <lineage>
        <taxon>Eukaryota</taxon>
        <taxon>Viridiplantae</taxon>
        <taxon>Streptophyta</taxon>
        <taxon>Embryophyta</taxon>
        <taxon>Marchantiophyta</taxon>
        <taxon>Marchantiopsida</taxon>
        <taxon>Marchantiidae</taxon>
        <taxon>Marchantiales</taxon>
        <taxon>Marchantiaceae</taxon>
        <taxon>Marchantia</taxon>
    </lineage>
</organism>
<dbReference type="GO" id="GO:0006891">
    <property type="term" value="P:intra-Golgi vesicle-mediated transport"/>
    <property type="evidence" value="ECO:0000318"/>
    <property type="project" value="GO_Central"/>
</dbReference>
<feature type="region of interest" description="Disordered" evidence="4">
    <location>
        <begin position="932"/>
        <end position="966"/>
    </location>
</feature>
<feature type="compositionally biased region" description="Low complexity" evidence="4">
    <location>
        <begin position="507"/>
        <end position="516"/>
    </location>
</feature>
<evidence type="ECO:0000256" key="4">
    <source>
        <dbReference type="SAM" id="MobiDB-lite"/>
    </source>
</evidence>
<feature type="domain" description="TRAPPC10/Trs130 N-terminal" evidence="7">
    <location>
        <begin position="17"/>
        <end position="316"/>
    </location>
</feature>
<feature type="domain" description="Trafficking protein particle complex subunit 11" evidence="5">
    <location>
        <begin position="602"/>
        <end position="693"/>
    </location>
</feature>
<keyword evidence="2" id="KW-0813">Transport</keyword>
<evidence type="ECO:0000259" key="5">
    <source>
        <dbReference type="Pfam" id="PF11817"/>
    </source>
</evidence>
<protein>
    <submittedName>
        <fullName evidence="8">Uncharacterized protein</fullName>
    </submittedName>
</protein>
<dbReference type="PANTHER" id="PTHR13251">
    <property type="entry name" value="EPILEPSY HOLOPROSENCEPHALY CANDIDATE 1/TMEM1"/>
    <property type="match status" value="1"/>
</dbReference>
<reference evidence="9" key="1">
    <citation type="journal article" date="2017" name="Cell">
        <title>Insights into land plant evolution garnered from the Marchantia polymorpha genome.</title>
        <authorList>
            <person name="Bowman J.L."/>
            <person name="Kohchi T."/>
            <person name="Yamato K.T."/>
            <person name="Jenkins J."/>
            <person name="Shu S."/>
            <person name="Ishizaki K."/>
            <person name="Yamaoka S."/>
            <person name="Nishihama R."/>
            <person name="Nakamura Y."/>
            <person name="Berger F."/>
            <person name="Adam C."/>
            <person name="Aki S.S."/>
            <person name="Althoff F."/>
            <person name="Araki T."/>
            <person name="Arteaga-Vazquez M.A."/>
            <person name="Balasubrmanian S."/>
            <person name="Barry K."/>
            <person name="Bauer D."/>
            <person name="Boehm C.R."/>
            <person name="Briginshaw L."/>
            <person name="Caballero-Perez J."/>
            <person name="Catarino B."/>
            <person name="Chen F."/>
            <person name="Chiyoda S."/>
            <person name="Chovatia M."/>
            <person name="Davies K.M."/>
            <person name="Delmans M."/>
            <person name="Demura T."/>
            <person name="Dierschke T."/>
            <person name="Dolan L."/>
            <person name="Dorantes-Acosta A.E."/>
            <person name="Eklund D.M."/>
            <person name="Florent S.N."/>
            <person name="Flores-Sandoval E."/>
            <person name="Fujiyama A."/>
            <person name="Fukuzawa H."/>
            <person name="Galik B."/>
            <person name="Grimanelli D."/>
            <person name="Grimwood J."/>
            <person name="Grossniklaus U."/>
            <person name="Hamada T."/>
            <person name="Haseloff J."/>
            <person name="Hetherington A.J."/>
            <person name="Higo A."/>
            <person name="Hirakawa Y."/>
            <person name="Hundley H.N."/>
            <person name="Ikeda Y."/>
            <person name="Inoue K."/>
            <person name="Inoue S.I."/>
            <person name="Ishida S."/>
            <person name="Jia Q."/>
            <person name="Kakita M."/>
            <person name="Kanazawa T."/>
            <person name="Kawai Y."/>
            <person name="Kawashima T."/>
            <person name="Kennedy M."/>
            <person name="Kinose K."/>
            <person name="Kinoshita T."/>
            <person name="Kohara Y."/>
            <person name="Koide E."/>
            <person name="Komatsu K."/>
            <person name="Kopischke S."/>
            <person name="Kubo M."/>
            <person name="Kyozuka J."/>
            <person name="Lagercrantz U."/>
            <person name="Lin S.S."/>
            <person name="Lindquist E."/>
            <person name="Lipzen A.M."/>
            <person name="Lu C.W."/>
            <person name="De Luna E."/>
            <person name="Martienssen R.A."/>
            <person name="Minamino N."/>
            <person name="Mizutani M."/>
            <person name="Mizutani M."/>
            <person name="Mochizuki N."/>
            <person name="Monte I."/>
            <person name="Mosher R."/>
            <person name="Nagasaki H."/>
            <person name="Nakagami H."/>
            <person name="Naramoto S."/>
            <person name="Nishitani K."/>
            <person name="Ohtani M."/>
            <person name="Okamoto T."/>
            <person name="Okumura M."/>
            <person name="Phillips J."/>
            <person name="Pollak B."/>
            <person name="Reinders A."/>
            <person name="Rovekamp M."/>
            <person name="Sano R."/>
            <person name="Sawa S."/>
            <person name="Schmid M.W."/>
            <person name="Shirakawa M."/>
            <person name="Solano R."/>
            <person name="Spunde A."/>
            <person name="Suetsugu N."/>
            <person name="Sugano S."/>
            <person name="Sugiyama A."/>
            <person name="Sun R."/>
            <person name="Suzuki Y."/>
            <person name="Takenaka M."/>
            <person name="Takezawa D."/>
            <person name="Tomogane H."/>
            <person name="Tsuzuki M."/>
            <person name="Ueda T."/>
            <person name="Umeda M."/>
            <person name="Ward J.M."/>
            <person name="Watanabe Y."/>
            <person name="Yazaki K."/>
            <person name="Yokoyama R."/>
            <person name="Yoshitake Y."/>
            <person name="Yotsui I."/>
            <person name="Zachgo S."/>
            <person name="Schmutz J."/>
        </authorList>
    </citation>
    <scope>NUCLEOTIDE SEQUENCE [LARGE SCALE GENOMIC DNA]</scope>
    <source>
        <strain evidence="9">Tak-1</strain>
    </source>
</reference>
<proteinExistence type="predicted"/>
<evidence type="ECO:0000313" key="9">
    <source>
        <dbReference type="Proteomes" id="UP000244005"/>
    </source>
</evidence>
<sequence>MASSLSQFQMMKSASDRLVVAIEDVSDLWPVVRENFEARVPFRRVILNNKARNPVLVEKLPVEYILTTDARLRGRTPLEQSPFWFRHPYASVVLVACEDLDEYKQLLKPRLKQIVQNEDREWFIVFVSKTPANDPNFKHTKKVYLRLEADFSSKKRERCCKLETHIVDPTVWEDIEHKVVVCIQHTLDRRVQFYEEEVRRLSEHRFMPAWNFCNFFVVKESLAIMFEMAHLLEDALREYDELEQIYLEIVNSSNMKAREFGGTDAGDERSAILDASRKPFAQFQLEDAVKEFDFRQYLFARQAVLLFYLNRPAEVAARAFPFIMAFSRSLLLHEKKLPFCLRELWVLTACLAVVKASAERFTPRSVTPDVEKDFYRLQADLYLYARTKLMRLADLVGYGSRIEKSPCNSAALSMSPWPKPAVWPPVPADAGSRILAKQQQSLTEKPDAINSMRRELPLAPGILLREANRRRASLSAGNILELMDSNRNSFKEGFKRSESMGEDGRSSLKSSHLSSSNGNLAAEGASVNSPRSVPPSPPTPGLTHARSASPLVPPLSPTGSWGSIDRPMKLGEIQIAAEDALKAKDCDESLQKALSSVAEFEELYLELTRAAADNFHRSWRKRHGVVLDGEVAAVHYRRGNLDSAAKLYEKVCALYAGERWHALLAEVLPRLSDCQRQLGDWAGYLSSCIKLLSLDRGLLTDEERRTLQSEIVRLAHSGLRTPVSLDVSVLITFTSKGGPPLELCEGDPGTLQVTVWSGFPDDISLESLSLTLVTTFSADEGAKVVKSADAPVLNPGKNSVSILLPPQRPGSYVLGVLTGHIGEVKLRSHTCCYTSASSCKGGPPDSDDYLSQEKPIRPVLEVSKPRALVSAQAAVSWRLLIGEPQWVGIVVEPLDYSLEGALVTISAGPGLDIDLDQTTCLEVFEEAYVASTSNEVDPSRTGSVEANGNVDTGHVGTSTDQPPEPSIKKEVVHVKGGQVELPNWASRLSSVLWLRVIAHVQDENSGAELLPLLPTSPRHSLNRRLSSSKSAKDVVTIEPASEAGDSVTRIESSRQATSTAEGMRTVNVKLDFGAGRSRTFERAIAVQFTKPFRTLTRVVSKGNDGTLILQVTLISELVASITILDARLELQAGFIHVNGSDGRPSPSWLVPLQLSATSEGALLFVVRSTSPVIKEGSAILSNGPIVDTSKALESQLIVQYKISGERRIGAHAPVRDRDAPVFEDQATLTFTNSFILQMPVLEQLVAIGMLPVPIPGPRVGQQVIFQWRIERLKEGCIKVKNVEGDGNQVAQESLPSSSNAEDMEELEYELQASTENWMVAGRKKGNIVLSSKMGARVVISMACVPLVAGHVHPPSLCLANISRAHISSSPAGPHIVCVLPPALCSTLCASKVL</sequence>
<dbReference type="EMBL" id="KZ772703">
    <property type="protein sequence ID" value="PTQ42172.1"/>
    <property type="molecule type" value="Genomic_DNA"/>
</dbReference>
<dbReference type="Pfam" id="PF11817">
    <property type="entry name" value="Foie-gras_1"/>
    <property type="match status" value="1"/>
</dbReference>
<feature type="compositionally biased region" description="Basic and acidic residues" evidence="4">
    <location>
        <begin position="496"/>
        <end position="506"/>
    </location>
</feature>
<feature type="domain" description="TRAPPC10/Trs130 C-terminal" evidence="6">
    <location>
        <begin position="1293"/>
        <end position="1360"/>
    </location>
</feature>
<dbReference type="Proteomes" id="UP000244005">
    <property type="component" value="Unassembled WGS sequence"/>
</dbReference>
<dbReference type="GO" id="GO:0005829">
    <property type="term" value="C:cytosol"/>
    <property type="evidence" value="ECO:0007669"/>
    <property type="project" value="GOC"/>
</dbReference>